<gene>
    <name evidence="2" type="ORF">GJR95_34345</name>
</gene>
<name>A0A6P1W4H4_9BACT</name>
<dbReference type="Proteomes" id="UP000464577">
    <property type="component" value="Chromosome"/>
</dbReference>
<evidence type="ECO:0000313" key="3">
    <source>
        <dbReference type="Proteomes" id="UP000464577"/>
    </source>
</evidence>
<dbReference type="EMBL" id="CP045997">
    <property type="protein sequence ID" value="QHV99784.1"/>
    <property type="molecule type" value="Genomic_DNA"/>
</dbReference>
<dbReference type="KEGG" id="senf:GJR95_34345"/>
<dbReference type="AlphaFoldDB" id="A0A6P1W4H4"/>
<feature type="domain" description="DM13" evidence="1">
    <location>
        <begin position="53"/>
        <end position="148"/>
    </location>
</feature>
<proteinExistence type="predicted"/>
<evidence type="ECO:0000259" key="1">
    <source>
        <dbReference type="PROSITE" id="PS51549"/>
    </source>
</evidence>
<accession>A0A6P1W4H4</accession>
<dbReference type="PROSITE" id="PS51257">
    <property type="entry name" value="PROKAR_LIPOPROTEIN"/>
    <property type="match status" value="1"/>
</dbReference>
<dbReference type="RefSeq" id="WP_162390176.1">
    <property type="nucleotide sequence ID" value="NZ_CP045997.1"/>
</dbReference>
<evidence type="ECO:0000313" key="2">
    <source>
        <dbReference type="EMBL" id="QHV99784.1"/>
    </source>
</evidence>
<protein>
    <recommendedName>
        <fullName evidence="1">DM13 domain-containing protein</fullName>
    </recommendedName>
</protein>
<keyword evidence="3" id="KW-1185">Reference proteome</keyword>
<organism evidence="2 3">
    <name type="scientific">Spirosoma endbachense</name>
    <dbReference type="NCBI Taxonomy" id="2666025"/>
    <lineage>
        <taxon>Bacteria</taxon>
        <taxon>Pseudomonadati</taxon>
        <taxon>Bacteroidota</taxon>
        <taxon>Cytophagia</taxon>
        <taxon>Cytophagales</taxon>
        <taxon>Cytophagaceae</taxon>
        <taxon>Spirosoma</taxon>
    </lineage>
</organism>
<sequence length="148" mass="16429">MKQAIPFILLILVFGGCIKPKDLVPLGNGGIPVSTIDPALAFDTTGQQLRASGTFQNGVHTVSGTVRLYERNGRQTLVFKNFQSDVGPDLRIYLATDTQARNFTEVSMLTATGYFFVDVPEGISRNQQRYVLIWCKRFSVHFGNAELK</sequence>
<dbReference type="InterPro" id="IPR019545">
    <property type="entry name" value="DM13_domain"/>
</dbReference>
<dbReference type="Pfam" id="PF10517">
    <property type="entry name" value="DM13"/>
    <property type="match status" value="1"/>
</dbReference>
<reference evidence="2 3" key="1">
    <citation type="submission" date="2019-11" db="EMBL/GenBank/DDBJ databases">
        <title>Spirosoma endbachense sp. nov., isolated from a natural salt meadow.</title>
        <authorList>
            <person name="Rojas J."/>
            <person name="Ambika Manirajan B."/>
            <person name="Ratering S."/>
            <person name="Suarez C."/>
            <person name="Geissler-Plaum R."/>
            <person name="Schnell S."/>
        </authorList>
    </citation>
    <scope>NUCLEOTIDE SEQUENCE [LARGE SCALE GENOMIC DNA]</scope>
    <source>
        <strain evidence="2 3">I-24</strain>
    </source>
</reference>
<dbReference type="PROSITE" id="PS51549">
    <property type="entry name" value="DM13"/>
    <property type="match status" value="1"/>
</dbReference>